<dbReference type="GO" id="GO:0004493">
    <property type="term" value="F:methylmalonyl-CoA epimerase activity"/>
    <property type="evidence" value="ECO:0007669"/>
    <property type="project" value="TreeGrafter"/>
</dbReference>
<feature type="domain" description="VOC" evidence="2">
    <location>
        <begin position="14"/>
        <end position="132"/>
    </location>
</feature>
<comment type="caution">
    <text evidence="3">The sequence shown here is derived from an EMBL/GenBank/DDBJ whole genome shotgun (WGS) entry which is preliminary data.</text>
</comment>
<name>G5ID51_9FIRM</name>
<dbReference type="Pfam" id="PF00903">
    <property type="entry name" value="Glyoxalase"/>
    <property type="match status" value="1"/>
</dbReference>
<dbReference type="InterPro" id="IPR029068">
    <property type="entry name" value="Glyas_Bleomycin-R_OHBP_Dase"/>
</dbReference>
<dbReference type="Gene3D" id="3.10.180.10">
    <property type="entry name" value="2,3-Dihydroxybiphenyl 1,2-Dioxygenase, domain 1"/>
    <property type="match status" value="1"/>
</dbReference>
<organism evidence="3 4">
    <name type="scientific">Hungatella hathewayi WAL-18680</name>
    <dbReference type="NCBI Taxonomy" id="742737"/>
    <lineage>
        <taxon>Bacteria</taxon>
        <taxon>Bacillati</taxon>
        <taxon>Bacillota</taxon>
        <taxon>Clostridia</taxon>
        <taxon>Lachnospirales</taxon>
        <taxon>Lachnospiraceae</taxon>
        <taxon>Hungatella</taxon>
    </lineage>
</organism>
<dbReference type="RefSeq" id="WP_006779409.1">
    <property type="nucleotide sequence ID" value="NZ_CP040506.1"/>
</dbReference>
<evidence type="ECO:0000313" key="4">
    <source>
        <dbReference type="Proteomes" id="UP000005384"/>
    </source>
</evidence>
<dbReference type="InterPro" id="IPR004360">
    <property type="entry name" value="Glyas_Fos-R_dOase_dom"/>
</dbReference>
<dbReference type="InterPro" id="IPR051785">
    <property type="entry name" value="MMCE/EMCE_epimerase"/>
</dbReference>
<dbReference type="HOGENOM" id="CLU_046006_8_2_9"/>
<dbReference type="PANTHER" id="PTHR43048">
    <property type="entry name" value="METHYLMALONYL-COA EPIMERASE"/>
    <property type="match status" value="1"/>
</dbReference>
<proteinExistence type="predicted"/>
<dbReference type="CDD" id="cd06587">
    <property type="entry name" value="VOC"/>
    <property type="match status" value="1"/>
</dbReference>
<protein>
    <recommendedName>
        <fullName evidence="2">VOC domain-containing protein</fullName>
    </recommendedName>
</protein>
<reference evidence="3 4" key="1">
    <citation type="submission" date="2011-08" db="EMBL/GenBank/DDBJ databases">
        <title>The Genome Sequence of Clostridium hathewayi WAL-18680.</title>
        <authorList>
            <consortium name="The Broad Institute Genome Sequencing Platform"/>
            <person name="Earl A."/>
            <person name="Ward D."/>
            <person name="Feldgarden M."/>
            <person name="Gevers D."/>
            <person name="Finegold S.M."/>
            <person name="Summanen P.H."/>
            <person name="Molitoris D.R."/>
            <person name="Song M."/>
            <person name="Daigneault M."/>
            <person name="Allen-Vercoe E."/>
            <person name="Young S.K."/>
            <person name="Zeng Q."/>
            <person name="Gargeya S."/>
            <person name="Fitzgerald M."/>
            <person name="Haas B."/>
            <person name="Abouelleil A."/>
            <person name="Alvarado L."/>
            <person name="Arachchi H.M."/>
            <person name="Berlin A."/>
            <person name="Brown A."/>
            <person name="Chapman S.B."/>
            <person name="Chen Z."/>
            <person name="Dunbar C."/>
            <person name="Freedman E."/>
            <person name="Gearin G."/>
            <person name="Gellesch M."/>
            <person name="Goldberg J."/>
            <person name="Griggs A."/>
            <person name="Gujja S."/>
            <person name="Heiman D."/>
            <person name="Howarth C."/>
            <person name="Larson L."/>
            <person name="Lui A."/>
            <person name="MacDonald P.J.P."/>
            <person name="Montmayeur A."/>
            <person name="Murphy C."/>
            <person name="Neiman D."/>
            <person name="Pearson M."/>
            <person name="Priest M."/>
            <person name="Roberts A."/>
            <person name="Saif S."/>
            <person name="Shea T."/>
            <person name="Shenoy N."/>
            <person name="Sisk P."/>
            <person name="Stolte C."/>
            <person name="Sykes S."/>
            <person name="Wortman J."/>
            <person name="Nusbaum C."/>
            <person name="Birren B."/>
        </authorList>
    </citation>
    <scope>NUCLEOTIDE SEQUENCE [LARGE SCALE GENOMIC DNA]</scope>
    <source>
        <strain evidence="3 4">WAL-18680</strain>
    </source>
</reference>
<dbReference type="EMBL" id="ADLN01000014">
    <property type="protein sequence ID" value="EHI60616.1"/>
    <property type="molecule type" value="Genomic_DNA"/>
</dbReference>
<dbReference type="GO" id="GO:0046491">
    <property type="term" value="P:L-methylmalonyl-CoA metabolic process"/>
    <property type="evidence" value="ECO:0007669"/>
    <property type="project" value="TreeGrafter"/>
</dbReference>
<gene>
    <name evidence="3" type="ORF">HMPREF9473_01425</name>
</gene>
<dbReference type="SUPFAM" id="SSF54593">
    <property type="entry name" value="Glyoxalase/Bleomycin resistance protein/Dihydroxybiphenyl dioxygenase"/>
    <property type="match status" value="1"/>
</dbReference>
<evidence type="ECO:0000313" key="3">
    <source>
        <dbReference type="EMBL" id="EHI60616.1"/>
    </source>
</evidence>
<dbReference type="PROSITE" id="PS51819">
    <property type="entry name" value="VOC"/>
    <property type="match status" value="1"/>
</dbReference>
<sequence length="133" mass="14911">MGTADLVAADYITGVQHLGIPVRDMDGTLKFYGDLGFEEAFSTRNNGKRVVFVKQKNLVIELYEEDETAAKPGAIDHVALDVTDVERTFELVGALGYEMLDTEIQFLPFWEHGVKFFTIMGPNGEKVEFSQKM</sequence>
<accession>G5ID51</accession>
<dbReference type="GO" id="GO:0046872">
    <property type="term" value="F:metal ion binding"/>
    <property type="evidence" value="ECO:0007669"/>
    <property type="project" value="UniProtKB-KW"/>
</dbReference>
<dbReference type="AlphaFoldDB" id="G5ID51"/>
<keyword evidence="4" id="KW-1185">Reference proteome</keyword>
<evidence type="ECO:0000256" key="1">
    <source>
        <dbReference type="ARBA" id="ARBA00022723"/>
    </source>
</evidence>
<dbReference type="PATRIC" id="fig|742737.3.peg.1439"/>
<dbReference type="Proteomes" id="UP000005384">
    <property type="component" value="Unassembled WGS sequence"/>
</dbReference>
<keyword evidence="1" id="KW-0479">Metal-binding</keyword>
<dbReference type="PANTHER" id="PTHR43048:SF3">
    <property type="entry name" value="METHYLMALONYL-COA EPIMERASE, MITOCHONDRIAL"/>
    <property type="match status" value="1"/>
</dbReference>
<dbReference type="InterPro" id="IPR037523">
    <property type="entry name" value="VOC_core"/>
</dbReference>
<evidence type="ECO:0000259" key="2">
    <source>
        <dbReference type="PROSITE" id="PS51819"/>
    </source>
</evidence>